<dbReference type="RefSeq" id="YP_009362319.1">
    <property type="nucleotide sequence ID" value="NC_034618.1"/>
</dbReference>
<name>A0A1X9T520_9VIRU</name>
<evidence type="ECO:0000256" key="1">
    <source>
        <dbReference type="SAM" id="MobiDB-lite"/>
    </source>
</evidence>
<dbReference type="KEGG" id="vg:32878144"/>
<keyword evidence="3" id="KW-1185">Reference proteome</keyword>
<dbReference type="EMBL" id="KX832224">
    <property type="protein sequence ID" value="ARR28810.1"/>
    <property type="molecule type" value="Genomic_DNA"/>
</dbReference>
<proteinExistence type="predicted"/>
<protein>
    <submittedName>
        <fullName evidence="2">Chitin binding protein domain protein</fullName>
    </submittedName>
</protein>
<organism evidence="2">
    <name type="scientific">Ranid herpesvirus 3</name>
    <dbReference type="NCBI Taxonomy" id="1987509"/>
    <lineage>
        <taxon>Viruses</taxon>
        <taxon>Duplodnaviria</taxon>
        <taxon>Heunggongvirae</taxon>
        <taxon>Peploviricota</taxon>
        <taxon>Herviviricetes</taxon>
        <taxon>Herpesvirales</taxon>
        <taxon>Alloherpesviridae</taxon>
        <taxon>Batravirus</taxon>
        <taxon>Batravirus ranidallo3</taxon>
    </lineage>
</organism>
<dbReference type="Proteomes" id="UP000203507">
    <property type="component" value="Segment"/>
</dbReference>
<sequence>MYYNLLHTFVNPRQTALAIPYKGSSSKNGGFARFIPLSASRAQELSAALISTPAVDEVLKNLLCFYHSGEPAVFKPLGVYIRDAENMRMAYLSSYGHVMEITSMGKEAALYGRLACEELDSYLNGEEKEPWKKINVNASFHDPMYLYNPKFKTLIKECLPVEGSSTHHPHDAHVPPSNMQSIGKLASANILNMLKDHKKYTSEYAGACFRVFEKDENFDCFLHILPESVFSKNIEFYDFCINVYFGGEETPFMGVLTMNAKKGQEFTFRLVALDTTDESILLLNILKDREWCKLQDCKLGEMLHKDLAPIYLAERDTSNYFDWVFQGIGDEDCVLNAMHLSILQTMCPTYASGGFISTNKPEKLQDVLVPAKSPISHFCFVGEAADYPNHCDDAQYNFSRHKTKRQLKQFIAHQVETNHREIICLETQLMPQTFISPSFNPVRFRPGKKPFVNYRYFEKEDRKYYEDKHMENQARYSAPPKKRKRSLSSSNSTSEKM</sequence>
<dbReference type="GeneID" id="32878144"/>
<accession>A0A1X9T520</accession>
<evidence type="ECO:0000313" key="3">
    <source>
        <dbReference type="Proteomes" id="UP000203507"/>
    </source>
</evidence>
<feature type="region of interest" description="Disordered" evidence="1">
    <location>
        <begin position="468"/>
        <end position="497"/>
    </location>
</feature>
<evidence type="ECO:0000313" key="2">
    <source>
        <dbReference type="EMBL" id="ARR28810.1"/>
    </source>
</evidence>
<reference evidence="2" key="1">
    <citation type="journal article" date="2017" name="Vet. Pathol.">
        <title>Ranid Herpesvirus 3 and Proliferative Dermatitis in Free-Ranging Wild Common Frogs (Rana Temporaria).</title>
        <authorList>
            <person name="Origgi F.C."/>
            <person name="Schmidt B.R."/>
            <person name="Lohmann P."/>
            <person name="Otten P."/>
            <person name="Akdesir E."/>
            <person name="Gaschen V."/>
            <person name="Aguilar-Bultet L."/>
            <person name="Wahli T."/>
            <person name="Sattler U."/>
            <person name="Stoffel M.H."/>
        </authorList>
    </citation>
    <scope>NUCLEOTIDE SEQUENCE [LARGE SCALE GENOMIC DNA]</scope>
    <source>
        <strain evidence="2">FO1_2015</strain>
    </source>
</reference>
<feature type="compositionally biased region" description="Low complexity" evidence="1">
    <location>
        <begin position="487"/>
        <end position="497"/>
    </location>
</feature>